<dbReference type="GO" id="GO:0052689">
    <property type="term" value="F:carboxylic ester hydrolase activity"/>
    <property type="evidence" value="ECO:0007669"/>
    <property type="project" value="UniProtKB-KW"/>
</dbReference>
<dbReference type="SUPFAM" id="SSF53474">
    <property type="entry name" value="alpha/beta-Hydrolases"/>
    <property type="match status" value="1"/>
</dbReference>
<protein>
    <submittedName>
        <fullName evidence="5">Cutinase</fullName>
    </submittedName>
</protein>
<keyword evidence="2" id="KW-0719">Serine esterase</keyword>
<dbReference type="PANTHER" id="PTHR33630">
    <property type="entry name" value="CUTINASE RV1984C-RELATED-RELATED"/>
    <property type="match status" value="1"/>
</dbReference>
<evidence type="ECO:0000313" key="6">
    <source>
        <dbReference type="Proteomes" id="UP000295805"/>
    </source>
</evidence>
<dbReference type="Pfam" id="PF01083">
    <property type="entry name" value="Cutinase"/>
    <property type="match status" value="1"/>
</dbReference>
<proteinExistence type="inferred from homology"/>
<evidence type="ECO:0000256" key="2">
    <source>
        <dbReference type="ARBA" id="ARBA00022487"/>
    </source>
</evidence>
<dbReference type="AlphaFoldDB" id="A0A4R3ZPD4"/>
<dbReference type="GeneID" id="89532404"/>
<reference evidence="5 6" key="1">
    <citation type="submission" date="2019-03" db="EMBL/GenBank/DDBJ databases">
        <title>Root nodule microbial communities of legume samples collected from USA, Mexico and Botswana.</title>
        <authorList>
            <person name="Hirsch A."/>
        </authorList>
    </citation>
    <scope>NUCLEOTIDE SEQUENCE [LARGE SCALE GENOMIC DNA]</scope>
    <source>
        <strain evidence="5 6">55</strain>
    </source>
</reference>
<dbReference type="RefSeq" id="WP_165928527.1">
    <property type="nucleotide sequence ID" value="NZ_CP143054.1"/>
</dbReference>
<gene>
    <name evidence="5" type="ORF">EDD19_12418</name>
</gene>
<dbReference type="Gene3D" id="3.40.50.1820">
    <property type="entry name" value="alpha/beta hydrolase"/>
    <property type="match status" value="1"/>
</dbReference>
<keyword evidence="4" id="KW-1015">Disulfide bond</keyword>
<dbReference type="EMBL" id="SMCX01000024">
    <property type="protein sequence ID" value="TCW21365.1"/>
    <property type="molecule type" value="Genomic_DNA"/>
</dbReference>
<evidence type="ECO:0000256" key="3">
    <source>
        <dbReference type="ARBA" id="ARBA00022801"/>
    </source>
</evidence>
<comment type="similarity">
    <text evidence="1">Belongs to the cutinase family.</text>
</comment>
<dbReference type="InterPro" id="IPR000675">
    <property type="entry name" value="Cutinase/axe"/>
</dbReference>
<name>A0A4R3ZPD4_9ACTN</name>
<dbReference type="Proteomes" id="UP000295805">
    <property type="component" value="Unassembled WGS sequence"/>
</dbReference>
<sequence>MALPEGDECPLVQLVAINGTTESTRNSKTDADTGWMARVVSPTVRAANADGQARMSRTYVPYPASFGGFVPSEDQSSYAESVTVGIENGRKLIAETIERCPETKIFVSGYSQGAQVASALAREIGAGSGPVTPEQFAGAALMSDPTRAQGAPIFQEGSSRTTPGAVPGTEGAAVSAISVGEGAPRPEGRGISPNTSAPDFGAVADRVASFCVPGDLACDTPPDSDLFQVVANIAGQSETGGDPIRALVNVATVAGQSVLFTAAETIAEDVEYSDGSGFTIAPASRGNTTLSRMARYSDPTQVQNPTDPTALLVEAGTKLAGMALGASITVAKKTLTPANIAQIAVAGAASPAAAAAVLVGQLAVAASEVITPATVDSGLQRVIGEIEHTVSDTTGLVDLATQTQTWNAIDAHGMYDRTPFTASGQSPAAITQQWALAAANDLAVARGMEPVSQISHSTDADRMSLIRSGAGDDQLSKLPATSQTADIAGLSEALASVTA</sequence>
<organism evidence="5 6">
    <name type="scientific">Dietzia cinnamea</name>
    <dbReference type="NCBI Taxonomy" id="321318"/>
    <lineage>
        <taxon>Bacteria</taxon>
        <taxon>Bacillati</taxon>
        <taxon>Actinomycetota</taxon>
        <taxon>Actinomycetes</taxon>
        <taxon>Mycobacteriales</taxon>
        <taxon>Dietziaceae</taxon>
        <taxon>Dietzia</taxon>
    </lineage>
</organism>
<keyword evidence="3" id="KW-0378">Hydrolase</keyword>
<evidence type="ECO:0000256" key="1">
    <source>
        <dbReference type="ARBA" id="ARBA00007534"/>
    </source>
</evidence>
<evidence type="ECO:0000313" key="5">
    <source>
        <dbReference type="EMBL" id="TCW21365.1"/>
    </source>
</evidence>
<comment type="caution">
    <text evidence="5">The sequence shown here is derived from an EMBL/GenBank/DDBJ whole genome shotgun (WGS) entry which is preliminary data.</text>
</comment>
<accession>A0A4R3ZPD4</accession>
<dbReference type="PANTHER" id="PTHR33630:SF9">
    <property type="entry name" value="CUTINASE 4"/>
    <property type="match status" value="1"/>
</dbReference>
<dbReference type="SMART" id="SM01110">
    <property type="entry name" value="Cutinase"/>
    <property type="match status" value="1"/>
</dbReference>
<dbReference type="InterPro" id="IPR029058">
    <property type="entry name" value="AB_hydrolase_fold"/>
</dbReference>
<evidence type="ECO:0000256" key="4">
    <source>
        <dbReference type="ARBA" id="ARBA00023157"/>
    </source>
</evidence>